<proteinExistence type="inferred from homology"/>
<dbReference type="AlphaFoldDB" id="A0A1I5E8F0"/>
<dbReference type="Gene3D" id="1.20.272.10">
    <property type="match status" value="1"/>
</dbReference>
<protein>
    <recommendedName>
        <fullName evidence="1">DNA-directed DNA polymerase</fullName>
        <ecNumber evidence="1">2.7.7.7</ecNumber>
    </recommendedName>
</protein>
<dbReference type="PANTHER" id="PTHR34388:SF1">
    <property type="entry name" value="DNA POLYMERASE III SUBUNIT DELTA"/>
    <property type="match status" value="1"/>
</dbReference>
<name>A0A1I5E8F0_9RHOB</name>
<evidence type="ECO:0000256" key="4">
    <source>
        <dbReference type="ARBA" id="ARBA00022705"/>
    </source>
</evidence>
<evidence type="ECO:0000313" key="8">
    <source>
        <dbReference type="EMBL" id="SFO07630.1"/>
    </source>
</evidence>
<dbReference type="SUPFAM" id="SSF48019">
    <property type="entry name" value="post-AAA+ oligomerization domain-like"/>
    <property type="match status" value="1"/>
</dbReference>
<evidence type="ECO:0000256" key="3">
    <source>
        <dbReference type="ARBA" id="ARBA00022695"/>
    </source>
</evidence>
<keyword evidence="9" id="KW-1185">Reference proteome</keyword>
<accession>A0A1I5E8F0</accession>
<comment type="catalytic activity">
    <reaction evidence="7">
        <text>DNA(n) + a 2'-deoxyribonucleoside 5'-triphosphate = DNA(n+1) + diphosphate</text>
        <dbReference type="Rhea" id="RHEA:22508"/>
        <dbReference type="Rhea" id="RHEA-COMP:17339"/>
        <dbReference type="Rhea" id="RHEA-COMP:17340"/>
        <dbReference type="ChEBI" id="CHEBI:33019"/>
        <dbReference type="ChEBI" id="CHEBI:61560"/>
        <dbReference type="ChEBI" id="CHEBI:173112"/>
        <dbReference type="EC" id="2.7.7.7"/>
    </reaction>
</comment>
<dbReference type="GO" id="GO:0003887">
    <property type="term" value="F:DNA-directed DNA polymerase activity"/>
    <property type="evidence" value="ECO:0007669"/>
    <property type="project" value="UniProtKB-KW"/>
</dbReference>
<evidence type="ECO:0000256" key="1">
    <source>
        <dbReference type="ARBA" id="ARBA00012417"/>
    </source>
</evidence>
<dbReference type="RefSeq" id="WP_092839877.1">
    <property type="nucleotide sequence ID" value="NZ_FOVP01000015.1"/>
</dbReference>
<dbReference type="Proteomes" id="UP000198599">
    <property type="component" value="Unassembled WGS sequence"/>
</dbReference>
<keyword evidence="2" id="KW-0808">Transferase</keyword>
<keyword evidence="3" id="KW-0548">Nucleotidyltransferase</keyword>
<dbReference type="GO" id="GO:0009360">
    <property type="term" value="C:DNA polymerase III complex"/>
    <property type="evidence" value="ECO:0007669"/>
    <property type="project" value="TreeGrafter"/>
</dbReference>
<dbReference type="EC" id="2.7.7.7" evidence="1"/>
<keyword evidence="4" id="KW-0235">DNA replication</keyword>
<dbReference type="OrthoDB" id="9804983at2"/>
<reference evidence="9" key="1">
    <citation type="submission" date="2016-10" db="EMBL/GenBank/DDBJ databases">
        <authorList>
            <person name="Varghese N."/>
            <person name="Submissions S."/>
        </authorList>
    </citation>
    <scope>NUCLEOTIDE SEQUENCE [LARGE SCALE GENOMIC DNA]</scope>
    <source>
        <strain evidence="9">DSM 28463</strain>
    </source>
</reference>
<evidence type="ECO:0000256" key="6">
    <source>
        <dbReference type="ARBA" id="ARBA00034754"/>
    </source>
</evidence>
<evidence type="ECO:0000313" key="9">
    <source>
        <dbReference type="Proteomes" id="UP000198599"/>
    </source>
</evidence>
<comment type="similarity">
    <text evidence="6">Belongs to the DNA polymerase HolA subunit family.</text>
</comment>
<dbReference type="STRING" id="1005928.SAMN04487859_11515"/>
<evidence type="ECO:0000256" key="5">
    <source>
        <dbReference type="ARBA" id="ARBA00022932"/>
    </source>
</evidence>
<keyword evidence="5" id="KW-0239">DNA-directed DNA polymerase</keyword>
<evidence type="ECO:0000256" key="2">
    <source>
        <dbReference type="ARBA" id="ARBA00022679"/>
    </source>
</evidence>
<dbReference type="PANTHER" id="PTHR34388">
    <property type="entry name" value="DNA POLYMERASE III SUBUNIT DELTA"/>
    <property type="match status" value="1"/>
</dbReference>
<dbReference type="InterPro" id="IPR008921">
    <property type="entry name" value="DNA_pol3_clamp-load_cplx_C"/>
</dbReference>
<evidence type="ECO:0000256" key="7">
    <source>
        <dbReference type="ARBA" id="ARBA00049244"/>
    </source>
</evidence>
<dbReference type="GO" id="GO:0006261">
    <property type="term" value="P:DNA-templated DNA replication"/>
    <property type="evidence" value="ECO:0007669"/>
    <property type="project" value="TreeGrafter"/>
</dbReference>
<organism evidence="8 9">
    <name type="scientific">Roseovarius lutimaris</name>
    <dbReference type="NCBI Taxonomy" id="1005928"/>
    <lineage>
        <taxon>Bacteria</taxon>
        <taxon>Pseudomonadati</taxon>
        <taxon>Pseudomonadota</taxon>
        <taxon>Alphaproteobacteria</taxon>
        <taxon>Rhodobacterales</taxon>
        <taxon>Roseobacteraceae</taxon>
        <taxon>Roseovarius</taxon>
    </lineage>
</organism>
<gene>
    <name evidence="8" type="ORF">SAMN04487859_11515</name>
</gene>
<dbReference type="NCBIfam" id="TIGR01128">
    <property type="entry name" value="holA"/>
    <property type="match status" value="1"/>
</dbReference>
<dbReference type="InterPro" id="IPR027417">
    <property type="entry name" value="P-loop_NTPase"/>
</dbReference>
<dbReference type="InterPro" id="IPR005790">
    <property type="entry name" value="DNA_polIII_delta"/>
</dbReference>
<dbReference type="EMBL" id="FOVP01000015">
    <property type="protein sequence ID" value="SFO07630.1"/>
    <property type="molecule type" value="Genomic_DNA"/>
</dbReference>
<sequence>MKLSPRDAPRYFTRPEPGRTGLLIYGPDAMRIALKRQEVIAALIGPTGEEEMRLTRMSAGDLRKDPALLLDAIKAQGFFPGPRVAFVEDATEVLSAPILAALADWQEGDAQIIVSANQLKATSKLRKAFEAHANAYAVGIYDDPPSRADIEAALAKAGLGNVGSGAMTDLTALAQDIDPGDFRQTMEKLALYKLGDDTAVTADDITACAPASTEADLDDVLNIVAEGRSPEIGPVMRRLKAQGAQPVTLCIGATRHFRALYTAASDPGGAAQGIGRMRPPIFGPRRDRMLRQAQGWGAPKLEQALTILTDTDLQLRSAGQRAPGMALVERALIRLAMLAAMR</sequence>
<dbReference type="GO" id="GO:0003677">
    <property type="term" value="F:DNA binding"/>
    <property type="evidence" value="ECO:0007669"/>
    <property type="project" value="InterPro"/>
</dbReference>
<dbReference type="Gene3D" id="3.40.50.300">
    <property type="entry name" value="P-loop containing nucleotide triphosphate hydrolases"/>
    <property type="match status" value="1"/>
</dbReference>